<feature type="binding site" evidence="6">
    <location>
        <position position="162"/>
    </location>
    <ligand>
        <name>Zn(2+)</name>
        <dbReference type="ChEBI" id="CHEBI:29105"/>
        <note>catalytic</note>
    </ligand>
</feature>
<evidence type="ECO:0000256" key="4">
    <source>
        <dbReference type="ARBA" id="ARBA00022833"/>
    </source>
</evidence>
<dbReference type="EMBL" id="CVRI01000011">
    <property type="protein sequence ID" value="CRK89172.1"/>
    <property type="molecule type" value="Genomic_DNA"/>
</dbReference>
<feature type="binding site" evidence="6">
    <location>
        <position position="158"/>
    </location>
    <ligand>
        <name>Zn(2+)</name>
        <dbReference type="ChEBI" id="CHEBI:29105"/>
        <note>catalytic</note>
    </ligand>
</feature>
<dbReference type="SUPFAM" id="SSF55486">
    <property type="entry name" value="Metalloproteases ('zincins'), catalytic domain"/>
    <property type="match status" value="1"/>
</dbReference>
<evidence type="ECO:0000313" key="10">
    <source>
        <dbReference type="Proteomes" id="UP000183832"/>
    </source>
</evidence>
<proteinExistence type="predicted"/>
<dbReference type="Gene3D" id="3.40.390.10">
    <property type="entry name" value="Collagenase (Catalytic Domain)"/>
    <property type="match status" value="1"/>
</dbReference>
<evidence type="ECO:0000313" key="9">
    <source>
        <dbReference type="EMBL" id="CRK89172.1"/>
    </source>
</evidence>
<feature type="signal peptide" evidence="7">
    <location>
        <begin position="1"/>
        <end position="22"/>
    </location>
</feature>
<dbReference type="OrthoDB" id="7784696at2759"/>
<dbReference type="STRING" id="568069.A0A1J1HP50"/>
<sequence>MNKILFTLIGALVAANFVFVTGNPLRDAENSVDDELLDDMRLTDEQRTFMFGSEGKNSKTGTTWTPWHWIKNERGEVVIPYNIDPSQGFEKHHIDFMLQQFTAISNSTCVRFVERTDEEDFVDIINGSGCWSWVGRMRGRQELSMKINGCFYGGTAMHEMIHAIGFGHMHLNYNRDDYITINFENAKEDYKFEKVDPRYYSNFDTPYDYLSVMHYRKTAFSKNGKDVIVPHDKNYLDIIGNVRMLSAGDALRINRMYECSIVKEIPEETTTVTQDTSTVSEETTTVSE</sequence>
<dbReference type="PRINTS" id="PR00480">
    <property type="entry name" value="ASTACIN"/>
</dbReference>
<feature type="active site" evidence="6">
    <location>
        <position position="159"/>
    </location>
</feature>
<dbReference type="InterPro" id="IPR001506">
    <property type="entry name" value="Peptidase_M12A"/>
</dbReference>
<accession>A0A1J1HP50</accession>
<keyword evidence="7" id="KW-0732">Signal</keyword>
<keyword evidence="4 6" id="KW-0862">Zinc</keyword>
<dbReference type="GO" id="GO:0006508">
    <property type="term" value="P:proteolysis"/>
    <property type="evidence" value="ECO:0007669"/>
    <property type="project" value="UniProtKB-KW"/>
</dbReference>
<evidence type="ECO:0000256" key="5">
    <source>
        <dbReference type="ARBA" id="ARBA00023049"/>
    </source>
</evidence>
<dbReference type="PANTHER" id="PTHR10127:SF780">
    <property type="entry name" value="METALLOENDOPEPTIDASE"/>
    <property type="match status" value="1"/>
</dbReference>
<reference evidence="9 10" key="1">
    <citation type="submission" date="2015-04" db="EMBL/GenBank/DDBJ databases">
        <authorList>
            <person name="Syromyatnikov M.Y."/>
            <person name="Popov V.N."/>
        </authorList>
    </citation>
    <scope>NUCLEOTIDE SEQUENCE [LARGE SCALE GENOMIC DNA]</scope>
</reference>
<dbReference type="InterPro" id="IPR034035">
    <property type="entry name" value="Astacin-like_dom"/>
</dbReference>
<dbReference type="CDD" id="cd04280">
    <property type="entry name" value="ZnMc_astacin_like"/>
    <property type="match status" value="1"/>
</dbReference>
<keyword evidence="10" id="KW-1185">Reference proteome</keyword>
<keyword evidence="2 6" id="KW-0479">Metal-binding</keyword>
<feature type="binding site" evidence="6">
    <location>
        <position position="168"/>
    </location>
    <ligand>
        <name>Zn(2+)</name>
        <dbReference type="ChEBI" id="CHEBI:29105"/>
        <note>catalytic</note>
    </ligand>
</feature>
<evidence type="ECO:0000256" key="3">
    <source>
        <dbReference type="ARBA" id="ARBA00022801"/>
    </source>
</evidence>
<dbReference type="GO" id="GO:0008270">
    <property type="term" value="F:zinc ion binding"/>
    <property type="evidence" value="ECO:0007669"/>
    <property type="project" value="UniProtKB-UniRule"/>
</dbReference>
<evidence type="ECO:0000256" key="2">
    <source>
        <dbReference type="ARBA" id="ARBA00022723"/>
    </source>
</evidence>
<evidence type="ECO:0000259" key="8">
    <source>
        <dbReference type="PROSITE" id="PS51864"/>
    </source>
</evidence>
<dbReference type="EC" id="3.4.24.-" evidence="7"/>
<dbReference type="InterPro" id="IPR024079">
    <property type="entry name" value="MetalloPept_cat_dom_sf"/>
</dbReference>
<organism evidence="9 10">
    <name type="scientific">Clunio marinus</name>
    <dbReference type="NCBI Taxonomy" id="568069"/>
    <lineage>
        <taxon>Eukaryota</taxon>
        <taxon>Metazoa</taxon>
        <taxon>Ecdysozoa</taxon>
        <taxon>Arthropoda</taxon>
        <taxon>Hexapoda</taxon>
        <taxon>Insecta</taxon>
        <taxon>Pterygota</taxon>
        <taxon>Neoptera</taxon>
        <taxon>Endopterygota</taxon>
        <taxon>Diptera</taxon>
        <taxon>Nematocera</taxon>
        <taxon>Chironomoidea</taxon>
        <taxon>Chironomidae</taxon>
        <taxon>Clunio</taxon>
    </lineage>
</organism>
<feature type="chain" id="PRO_5011817351" description="Metalloendopeptidase" evidence="7">
    <location>
        <begin position="23"/>
        <end position="288"/>
    </location>
</feature>
<name>A0A1J1HP50_9DIPT</name>
<keyword evidence="3 6" id="KW-0378">Hydrolase</keyword>
<dbReference type="PROSITE" id="PS51864">
    <property type="entry name" value="ASTACIN"/>
    <property type="match status" value="1"/>
</dbReference>
<dbReference type="SMART" id="SM00235">
    <property type="entry name" value="ZnMc"/>
    <property type="match status" value="1"/>
</dbReference>
<dbReference type="GO" id="GO:0004222">
    <property type="term" value="F:metalloendopeptidase activity"/>
    <property type="evidence" value="ECO:0007669"/>
    <property type="project" value="UniProtKB-UniRule"/>
</dbReference>
<comment type="caution">
    <text evidence="6">Lacks conserved residue(s) required for the propagation of feature annotation.</text>
</comment>
<dbReference type="PANTHER" id="PTHR10127">
    <property type="entry name" value="DISCOIDIN, CUB, EGF, LAMININ , AND ZINC METALLOPROTEASE DOMAIN CONTAINING"/>
    <property type="match status" value="1"/>
</dbReference>
<evidence type="ECO:0000256" key="7">
    <source>
        <dbReference type="RuleBase" id="RU361183"/>
    </source>
</evidence>
<dbReference type="Proteomes" id="UP000183832">
    <property type="component" value="Unassembled WGS sequence"/>
</dbReference>
<evidence type="ECO:0000256" key="6">
    <source>
        <dbReference type="PROSITE-ProRule" id="PRU01211"/>
    </source>
</evidence>
<comment type="cofactor">
    <cofactor evidence="6 7">
        <name>Zn(2+)</name>
        <dbReference type="ChEBI" id="CHEBI:29105"/>
    </cofactor>
    <text evidence="6 7">Binds 1 zinc ion per subunit.</text>
</comment>
<gene>
    <name evidence="9" type="ORF">CLUMA_CG002933</name>
</gene>
<keyword evidence="1 6" id="KW-0645">Protease</keyword>
<dbReference type="InterPro" id="IPR006026">
    <property type="entry name" value="Peptidase_Metallo"/>
</dbReference>
<feature type="domain" description="Peptidase M12A" evidence="8">
    <location>
        <begin position="57"/>
        <end position="260"/>
    </location>
</feature>
<dbReference type="AlphaFoldDB" id="A0A1J1HP50"/>
<protein>
    <recommendedName>
        <fullName evidence="7">Metalloendopeptidase</fullName>
        <ecNumber evidence="7">3.4.24.-</ecNumber>
    </recommendedName>
</protein>
<keyword evidence="5 6" id="KW-0482">Metalloprotease</keyword>
<evidence type="ECO:0000256" key="1">
    <source>
        <dbReference type="ARBA" id="ARBA00022670"/>
    </source>
</evidence>
<dbReference type="Pfam" id="PF01400">
    <property type="entry name" value="Astacin"/>
    <property type="match status" value="1"/>
</dbReference>